<evidence type="ECO:0000256" key="1">
    <source>
        <dbReference type="SAM" id="MobiDB-lite"/>
    </source>
</evidence>
<dbReference type="OrthoDB" id="536873at2759"/>
<protein>
    <submittedName>
        <fullName evidence="2">Uncharacterized protein</fullName>
    </submittedName>
</protein>
<sequence>MLTPQTHHDNADGNAHAEPSGQDAEGSFILPEVNGVMSEVQAFFNAQLLPRARAIESEVANMTYEANAVTDRAEAEKLEVIKELGRLSELVVNFQNSISQFLHFGAFGAQR</sequence>
<dbReference type="Proteomes" id="UP000075714">
    <property type="component" value="Unassembled WGS sequence"/>
</dbReference>
<proteinExistence type="predicted"/>
<dbReference type="AlphaFoldDB" id="A0A150GY80"/>
<evidence type="ECO:0000313" key="2">
    <source>
        <dbReference type="EMBL" id="KXZ54300.1"/>
    </source>
</evidence>
<evidence type="ECO:0000313" key="3">
    <source>
        <dbReference type="Proteomes" id="UP000075714"/>
    </source>
</evidence>
<gene>
    <name evidence="2" type="ORF">GPECTOR_5g386</name>
</gene>
<dbReference type="EMBL" id="LSYV01000006">
    <property type="protein sequence ID" value="KXZ54300.1"/>
    <property type="molecule type" value="Genomic_DNA"/>
</dbReference>
<comment type="caution">
    <text evidence="2">The sequence shown here is derived from an EMBL/GenBank/DDBJ whole genome shotgun (WGS) entry which is preliminary data.</text>
</comment>
<reference evidence="3" key="1">
    <citation type="journal article" date="2016" name="Nat. Commun.">
        <title>The Gonium pectorale genome demonstrates co-option of cell cycle regulation during the evolution of multicellularity.</title>
        <authorList>
            <person name="Hanschen E.R."/>
            <person name="Marriage T.N."/>
            <person name="Ferris P.J."/>
            <person name="Hamaji T."/>
            <person name="Toyoda A."/>
            <person name="Fujiyama A."/>
            <person name="Neme R."/>
            <person name="Noguchi H."/>
            <person name="Minakuchi Y."/>
            <person name="Suzuki M."/>
            <person name="Kawai-Toyooka H."/>
            <person name="Smith D.R."/>
            <person name="Sparks H."/>
            <person name="Anderson J."/>
            <person name="Bakaric R."/>
            <person name="Luria V."/>
            <person name="Karger A."/>
            <person name="Kirschner M.W."/>
            <person name="Durand P.M."/>
            <person name="Michod R.E."/>
            <person name="Nozaki H."/>
            <person name="Olson B.J."/>
        </authorList>
    </citation>
    <scope>NUCLEOTIDE SEQUENCE [LARGE SCALE GENOMIC DNA]</scope>
    <source>
        <strain evidence="3">NIES-2863</strain>
    </source>
</reference>
<feature type="region of interest" description="Disordered" evidence="1">
    <location>
        <begin position="1"/>
        <end position="27"/>
    </location>
</feature>
<organism evidence="2 3">
    <name type="scientific">Gonium pectorale</name>
    <name type="common">Green alga</name>
    <dbReference type="NCBI Taxonomy" id="33097"/>
    <lineage>
        <taxon>Eukaryota</taxon>
        <taxon>Viridiplantae</taxon>
        <taxon>Chlorophyta</taxon>
        <taxon>core chlorophytes</taxon>
        <taxon>Chlorophyceae</taxon>
        <taxon>CS clade</taxon>
        <taxon>Chlamydomonadales</taxon>
        <taxon>Volvocaceae</taxon>
        <taxon>Gonium</taxon>
    </lineage>
</organism>
<name>A0A150GY80_GONPE</name>
<feature type="compositionally biased region" description="Basic and acidic residues" evidence="1">
    <location>
        <begin position="1"/>
        <end position="11"/>
    </location>
</feature>
<accession>A0A150GY80</accession>
<keyword evidence="3" id="KW-1185">Reference proteome</keyword>